<sequence>MRMRSRSAHRAAEEGGELLHRYGRGRRGPRRRERAAVGGDLGERGASERERPLCRGIGERWSLACYLTDTDPHTAHPAGVLVLTVGPTAIHHVAWFLAADLRAHFALPATVPVG</sequence>
<proteinExistence type="predicted"/>
<protein>
    <submittedName>
        <fullName evidence="2">Uncharacterized protein</fullName>
    </submittedName>
</protein>
<evidence type="ECO:0000256" key="1">
    <source>
        <dbReference type="SAM" id="MobiDB-lite"/>
    </source>
</evidence>
<gene>
    <name evidence="2" type="ordered locus">NFA_35120</name>
</gene>
<dbReference type="HOGENOM" id="CLU_2118508_0_0_11"/>
<dbReference type="EMBL" id="AP006618">
    <property type="protein sequence ID" value="BAD58360.1"/>
    <property type="molecule type" value="Genomic_DNA"/>
</dbReference>
<feature type="region of interest" description="Disordered" evidence="1">
    <location>
        <begin position="1"/>
        <end position="49"/>
    </location>
</feature>
<accession>Q5YTY1</accession>
<dbReference type="Proteomes" id="UP000006820">
    <property type="component" value="Chromosome"/>
</dbReference>
<dbReference type="AlphaFoldDB" id="Q5YTY1"/>
<organism evidence="2 3">
    <name type="scientific">Nocardia farcinica (strain IFM 10152)</name>
    <dbReference type="NCBI Taxonomy" id="247156"/>
    <lineage>
        <taxon>Bacteria</taxon>
        <taxon>Bacillati</taxon>
        <taxon>Actinomycetota</taxon>
        <taxon>Actinomycetes</taxon>
        <taxon>Mycobacteriales</taxon>
        <taxon>Nocardiaceae</taxon>
        <taxon>Nocardia</taxon>
    </lineage>
</organism>
<evidence type="ECO:0000313" key="3">
    <source>
        <dbReference type="Proteomes" id="UP000006820"/>
    </source>
</evidence>
<feature type="compositionally biased region" description="Basic and acidic residues" evidence="1">
    <location>
        <begin position="10"/>
        <end position="20"/>
    </location>
</feature>
<evidence type="ECO:0000313" key="2">
    <source>
        <dbReference type="EMBL" id="BAD58360.1"/>
    </source>
</evidence>
<dbReference type="KEGG" id="nfa:NFA_35120"/>
<reference evidence="2 3" key="1">
    <citation type="journal article" date="2004" name="Proc. Natl. Acad. Sci. U.S.A.">
        <title>The complete genomic sequence of Nocardia farcinica IFM 10152.</title>
        <authorList>
            <person name="Ishikawa J."/>
            <person name="Yamashita A."/>
            <person name="Mikami Y."/>
            <person name="Hoshino Y."/>
            <person name="Kurita H."/>
            <person name="Hotta K."/>
            <person name="Shiba T."/>
            <person name="Hattori M."/>
        </authorList>
    </citation>
    <scope>NUCLEOTIDE SEQUENCE [LARGE SCALE GENOMIC DNA]</scope>
    <source>
        <strain evidence="2 3">IFM 10152</strain>
    </source>
</reference>
<feature type="compositionally biased region" description="Basic residues" evidence="1">
    <location>
        <begin position="21"/>
        <end position="33"/>
    </location>
</feature>
<keyword evidence="3" id="KW-1185">Reference proteome</keyword>
<name>Q5YTY1_NOCFA</name>